<dbReference type="Pfam" id="PF00589">
    <property type="entry name" value="Phage_integrase"/>
    <property type="match status" value="1"/>
</dbReference>
<comment type="similarity">
    <text evidence="2">Belongs to the 'phage' integrase family.</text>
</comment>
<dbReference type="GO" id="GO:0003677">
    <property type="term" value="F:DNA binding"/>
    <property type="evidence" value="ECO:0007669"/>
    <property type="project" value="UniProtKB-KW"/>
</dbReference>
<gene>
    <name evidence="7" type="ORF">SAMN05421659_10140</name>
</gene>
<dbReference type="GO" id="GO:0015074">
    <property type="term" value="P:DNA integration"/>
    <property type="evidence" value="ECO:0007669"/>
    <property type="project" value="UniProtKB-KW"/>
</dbReference>
<dbReference type="EMBL" id="FOJI01000001">
    <property type="protein sequence ID" value="SEV81765.1"/>
    <property type="molecule type" value="Genomic_DNA"/>
</dbReference>
<dbReference type="STRING" id="99656.SAMN05421659_10140"/>
<keyword evidence="3" id="KW-0229">DNA integration</keyword>
<proteinExistence type="inferred from homology"/>
<evidence type="ECO:0000313" key="8">
    <source>
        <dbReference type="Proteomes" id="UP000199701"/>
    </source>
</evidence>
<evidence type="ECO:0000256" key="5">
    <source>
        <dbReference type="ARBA" id="ARBA00023172"/>
    </source>
</evidence>
<dbReference type="InterPro" id="IPR050090">
    <property type="entry name" value="Tyrosine_recombinase_XerCD"/>
</dbReference>
<evidence type="ECO:0000256" key="4">
    <source>
        <dbReference type="ARBA" id="ARBA00023125"/>
    </source>
</evidence>
<comment type="function">
    <text evidence="1">Site-specific tyrosine recombinase, which acts by catalyzing the cutting and rejoining of the recombining DNA molecules.</text>
</comment>
<dbReference type="Gene3D" id="1.10.443.10">
    <property type="entry name" value="Intergrase catalytic core"/>
    <property type="match status" value="1"/>
</dbReference>
<protein>
    <submittedName>
        <fullName evidence="7">Site-specific recombinase XerD</fullName>
    </submittedName>
</protein>
<organism evidence="7 8">
    <name type="scientific">[Clostridium] fimetarium</name>
    <dbReference type="NCBI Taxonomy" id="99656"/>
    <lineage>
        <taxon>Bacteria</taxon>
        <taxon>Bacillati</taxon>
        <taxon>Bacillota</taxon>
        <taxon>Clostridia</taxon>
        <taxon>Lachnospirales</taxon>
        <taxon>Lachnospiraceae</taxon>
    </lineage>
</organism>
<dbReference type="CDD" id="cd01189">
    <property type="entry name" value="INT_ICEBs1_C_like"/>
    <property type="match status" value="1"/>
</dbReference>
<keyword evidence="8" id="KW-1185">Reference proteome</keyword>
<dbReference type="OrthoDB" id="9803188at2"/>
<sequence length="410" mass="47262">MAADKKASRKDNKGTVLPANVNQLSDLRYTWRKVIDGNSYTIVDKSLVELKKKIIQKKADVQNHTCRDLDKSTLNQWFYKWIDLYKGNIKPATKANYNSYWEWYVKDSKIGNMQMGKIRRTHIVELYMSLADVKSLAYGTIKYVNSLIYSCLQDAVGDKIIPDNPSDGAISKIERTEPVKREALTKEQQALFIDFISNSDIYKIYLPLFSFMLGTGCRLGEATGITWSDINLKESTISINHTLSYKAVNKEHKFFIGTPKTKASTRTIPIIDDLRKQLLKQKEYQLAFGITKEYKVDGRKGFVFTTHTSKPYTQESINRVIRYIIEASNKQEKIKADKENRDPIILPRFSAHTLRHTFCTRFCENENNVKVIQQIMGHSRIDTTLNIYTHVTKDKAEEVMNNLNGKIKIS</sequence>
<dbReference type="GO" id="GO:0006310">
    <property type="term" value="P:DNA recombination"/>
    <property type="evidence" value="ECO:0007669"/>
    <property type="project" value="UniProtKB-KW"/>
</dbReference>
<dbReference type="PROSITE" id="PS51898">
    <property type="entry name" value="TYR_RECOMBINASE"/>
    <property type="match status" value="1"/>
</dbReference>
<dbReference type="InterPro" id="IPR011010">
    <property type="entry name" value="DNA_brk_join_enz"/>
</dbReference>
<evidence type="ECO:0000256" key="1">
    <source>
        <dbReference type="ARBA" id="ARBA00003283"/>
    </source>
</evidence>
<dbReference type="InterPro" id="IPR010998">
    <property type="entry name" value="Integrase_recombinase_N"/>
</dbReference>
<dbReference type="InterPro" id="IPR013762">
    <property type="entry name" value="Integrase-like_cat_sf"/>
</dbReference>
<evidence type="ECO:0000256" key="2">
    <source>
        <dbReference type="ARBA" id="ARBA00008857"/>
    </source>
</evidence>
<evidence type="ECO:0000259" key="6">
    <source>
        <dbReference type="PROSITE" id="PS51898"/>
    </source>
</evidence>
<dbReference type="PANTHER" id="PTHR30349:SF41">
    <property type="entry name" value="INTEGRASE_RECOMBINASE PROTEIN MJ0367-RELATED"/>
    <property type="match status" value="1"/>
</dbReference>
<dbReference type="InterPro" id="IPR002104">
    <property type="entry name" value="Integrase_catalytic"/>
</dbReference>
<keyword evidence="4" id="KW-0238">DNA-binding</keyword>
<keyword evidence="5" id="KW-0233">DNA recombination</keyword>
<reference evidence="7 8" key="1">
    <citation type="submission" date="2016-10" db="EMBL/GenBank/DDBJ databases">
        <authorList>
            <person name="de Groot N.N."/>
        </authorList>
    </citation>
    <scope>NUCLEOTIDE SEQUENCE [LARGE SCALE GENOMIC DNA]</scope>
    <source>
        <strain evidence="7 8">DSM 9179</strain>
    </source>
</reference>
<accession>A0A1I0M048</accession>
<dbReference type="Proteomes" id="UP000199701">
    <property type="component" value="Unassembled WGS sequence"/>
</dbReference>
<dbReference type="SUPFAM" id="SSF56349">
    <property type="entry name" value="DNA breaking-rejoining enzymes"/>
    <property type="match status" value="1"/>
</dbReference>
<dbReference type="Gene3D" id="1.10.150.130">
    <property type="match status" value="1"/>
</dbReference>
<evidence type="ECO:0000313" key="7">
    <source>
        <dbReference type="EMBL" id="SEV81765.1"/>
    </source>
</evidence>
<dbReference type="InterPro" id="IPR004107">
    <property type="entry name" value="Integrase_SAM-like_N"/>
</dbReference>
<name>A0A1I0M048_9FIRM</name>
<dbReference type="Pfam" id="PF14659">
    <property type="entry name" value="Phage_int_SAM_3"/>
    <property type="match status" value="1"/>
</dbReference>
<feature type="domain" description="Tyr recombinase" evidence="6">
    <location>
        <begin position="179"/>
        <end position="401"/>
    </location>
</feature>
<dbReference type="RefSeq" id="WP_092449374.1">
    <property type="nucleotide sequence ID" value="NZ_FOJI01000001.1"/>
</dbReference>
<evidence type="ECO:0000256" key="3">
    <source>
        <dbReference type="ARBA" id="ARBA00022908"/>
    </source>
</evidence>
<dbReference type="PANTHER" id="PTHR30349">
    <property type="entry name" value="PHAGE INTEGRASE-RELATED"/>
    <property type="match status" value="1"/>
</dbReference>
<dbReference type="AlphaFoldDB" id="A0A1I0M048"/>
<dbReference type="Gene3D" id="3.30.160.60">
    <property type="entry name" value="Classic Zinc Finger"/>
    <property type="match status" value="1"/>
</dbReference>